<feature type="coiled-coil region" evidence="15">
    <location>
        <begin position="96"/>
        <end position="130"/>
    </location>
</feature>
<evidence type="ECO:0000256" key="15">
    <source>
        <dbReference type="SAM" id="Coils"/>
    </source>
</evidence>
<dbReference type="InterPro" id="IPR005864">
    <property type="entry name" value="ATP_synth_F0_bsu_bac"/>
</dbReference>
<dbReference type="InterPro" id="IPR050059">
    <property type="entry name" value="ATP_synthase_B_chain"/>
</dbReference>
<sequence length="149" mass="16289">MSALFAAFGLDWKLLLIQALNFGILLIVLWRFLYTPVLKMIDERRTKIAEGVEKAEAAGRRLTEADTEGKGIVANASKEAENLVASGRARADEQAADILKRSHEQAERVLADATARAEEARRQALSAGEKEIARAAMLAAEKILEKKSA</sequence>
<evidence type="ECO:0000256" key="2">
    <source>
        <dbReference type="ARBA" id="ARBA00022448"/>
    </source>
</evidence>
<keyword evidence="15" id="KW-0175">Coiled coil</keyword>
<keyword evidence="7 13" id="KW-1133">Transmembrane helix</keyword>
<evidence type="ECO:0000256" key="14">
    <source>
        <dbReference type="RuleBase" id="RU003848"/>
    </source>
</evidence>
<proteinExistence type="inferred from homology"/>
<keyword evidence="2 13" id="KW-0813">Transport</keyword>
<dbReference type="GO" id="GO:0046961">
    <property type="term" value="F:proton-transporting ATPase activity, rotational mechanism"/>
    <property type="evidence" value="ECO:0007669"/>
    <property type="project" value="TreeGrafter"/>
</dbReference>
<dbReference type="GO" id="GO:0045259">
    <property type="term" value="C:proton-transporting ATP synthase complex"/>
    <property type="evidence" value="ECO:0007669"/>
    <property type="project" value="UniProtKB-KW"/>
</dbReference>
<dbReference type="NCBIfam" id="TIGR01144">
    <property type="entry name" value="ATP_synt_b"/>
    <property type="match status" value="1"/>
</dbReference>
<evidence type="ECO:0000256" key="5">
    <source>
        <dbReference type="ARBA" id="ARBA00022692"/>
    </source>
</evidence>
<evidence type="ECO:0000313" key="16">
    <source>
        <dbReference type="EMBL" id="OGG57760.1"/>
    </source>
</evidence>
<evidence type="ECO:0000256" key="1">
    <source>
        <dbReference type="ARBA" id="ARBA00005513"/>
    </source>
</evidence>
<dbReference type="AlphaFoldDB" id="A0A1F6D8U8"/>
<dbReference type="EMBL" id="MFLA01000045">
    <property type="protein sequence ID" value="OGG57760.1"/>
    <property type="molecule type" value="Genomic_DNA"/>
</dbReference>
<keyword evidence="9 13" id="KW-0472">Membrane</keyword>
<evidence type="ECO:0000256" key="6">
    <source>
        <dbReference type="ARBA" id="ARBA00022781"/>
    </source>
</evidence>
<keyword evidence="3 13" id="KW-1003">Cell membrane</keyword>
<evidence type="ECO:0000256" key="3">
    <source>
        <dbReference type="ARBA" id="ARBA00022475"/>
    </source>
</evidence>
<evidence type="ECO:0000256" key="7">
    <source>
        <dbReference type="ARBA" id="ARBA00022989"/>
    </source>
</evidence>
<evidence type="ECO:0000313" key="17">
    <source>
        <dbReference type="Proteomes" id="UP000176377"/>
    </source>
</evidence>
<keyword evidence="6 13" id="KW-0375">Hydrogen ion transport</keyword>
<dbReference type="CDD" id="cd06503">
    <property type="entry name" value="ATP-synt_Fo_b"/>
    <property type="match status" value="1"/>
</dbReference>
<dbReference type="GO" id="GO:0005886">
    <property type="term" value="C:plasma membrane"/>
    <property type="evidence" value="ECO:0007669"/>
    <property type="project" value="UniProtKB-SubCell"/>
</dbReference>
<comment type="function">
    <text evidence="13">Component of the F(0) channel, it forms part of the peripheral stalk, linking F(1) to F(0).</text>
</comment>
<reference evidence="16 17" key="1">
    <citation type="journal article" date="2016" name="Nat. Commun.">
        <title>Thousands of microbial genomes shed light on interconnected biogeochemical processes in an aquifer system.</title>
        <authorList>
            <person name="Anantharaman K."/>
            <person name="Brown C.T."/>
            <person name="Hug L.A."/>
            <person name="Sharon I."/>
            <person name="Castelle C.J."/>
            <person name="Probst A.J."/>
            <person name="Thomas B.C."/>
            <person name="Singh A."/>
            <person name="Wilkins M.J."/>
            <person name="Karaoz U."/>
            <person name="Brodie E.L."/>
            <person name="Williams K.H."/>
            <person name="Hubbard S.S."/>
            <person name="Banfield J.F."/>
        </authorList>
    </citation>
    <scope>NUCLEOTIDE SEQUENCE [LARGE SCALE GENOMIC DNA]</scope>
</reference>
<gene>
    <name evidence="13" type="primary">atpF</name>
    <name evidence="16" type="ORF">A2765_04995</name>
</gene>
<dbReference type="PANTHER" id="PTHR33445">
    <property type="entry name" value="ATP SYNTHASE SUBUNIT B', CHLOROPLASTIC"/>
    <property type="match status" value="1"/>
</dbReference>
<dbReference type="Proteomes" id="UP000176377">
    <property type="component" value="Unassembled WGS sequence"/>
</dbReference>
<dbReference type="HAMAP" id="MF_01398">
    <property type="entry name" value="ATP_synth_b_bprime"/>
    <property type="match status" value="1"/>
</dbReference>
<protein>
    <recommendedName>
        <fullName evidence="13">ATP synthase subunit b</fullName>
    </recommendedName>
    <alternativeName>
        <fullName evidence="13">ATP synthase F(0) sector subunit b</fullName>
    </alternativeName>
    <alternativeName>
        <fullName evidence="13">ATPase subunit I</fullName>
    </alternativeName>
    <alternativeName>
        <fullName evidence="13">F-type ATPase subunit b</fullName>
        <shortName evidence="13">F-ATPase subunit b</shortName>
    </alternativeName>
</protein>
<name>A0A1F6D8U8_9BACT</name>
<comment type="subcellular location">
    <subcellularLocation>
        <location evidence="13">Cell membrane</location>
        <topology evidence="13">Single-pass membrane protein</topology>
    </subcellularLocation>
    <subcellularLocation>
        <location evidence="12">Endomembrane system</location>
        <topology evidence="12">Single-pass membrane protein</topology>
    </subcellularLocation>
</comment>
<dbReference type="Pfam" id="PF00430">
    <property type="entry name" value="ATP-synt_B"/>
    <property type="match status" value="1"/>
</dbReference>
<keyword evidence="4 13" id="KW-0138">CF(0)</keyword>
<dbReference type="GO" id="GO:0012505">
    <property type="term" value="C:endomembrane system"/>
    <property type="evidence" value="ECO:0007669"/>
    <property type="project" value="UniProtKB-SubCell"/>
</dbReference>
<comment type="similarity">
    <text evidence="1 13 14">Belongs to the ATPase B chain family.</text>
</comment>
<dbReference type="GO" id="GO:0046933">
    <property type="term" value="F:proton-transporting ATP synthase activity, rotational mechanism"/>
    <property type="evidence" value="ECO:0007669"/>
    <property type="project" value="UniProtKB-UniRule"/>
</dbReference>
<keyword evidence="5 13" id="KW-0812">Transmembrane</keyword>
<keyword evidence="10 13" id="KW-0066">ATP synthesis</keyword>
<dbReference type="Gene3D" id="6.10.250.1580">
    <property type="match status" value="1"/>
</dbReference>
<evidence type="ECO:0000256" key="10">
    <source>
        <dbReference type="ARBA" id="ARBA00023310"/>
    </source>
</evidence>
<evidence type="ECO:0000256" key="11">
    <source>
        <dbReference type="ARBA" id="ARBA00025198"/>
    </source>
</evidence>
<evidence type="ECO:0000256" key="4">
    <source>
        <dbReference type="ARBA" id="ARBA00022547"/>
    </source>
</evidence>
<evidence type="ECO:0000256" key="12">
    <source>
        <dbReference type="ARBA" id="ARBA00037847"/>
    </source>
</evidence>
<evidence type="ECO:0000256" key="8">
    <source>
        <dbReference type="ARBA" id="ARBA00023065"/>
    </source>
</evidence>
<comment type="caution">
    <text evidence="16">The sequence shown here is derived from an EMBL/GenBank/DDBJ whole genome shotgun (WGS) entry which is preliminary data.</text>
</comment>
<comment type="function">
    <text evidence="11 13">F(1)F(0) ATP synthase produces ATP from ADP in the presence of a proton or sodium gradient. F-type ATPases consist of two structural domains, F(1) containing the extramembraneous catalytic core and F(0) containing the membrane proton channel, linked together by a central stalk and a peripheral stalk. During catalysis, ATP synthesis in the catalytic domain of F(1) is coupled via a rotary mechanism of the central stalk subunits to proton translocation.</text>
</comment>
<accession>A0A1F6D8U8</accession>
<dbReference type="InterPro" id="IPR002146">
    <property type="entry name" value="ATP_synth_b/b'su_bac/chlpt"/>
</dbReference>
<dbReference type="PANTHER" id="PTHR33445:SF1">
    <property type="entry name" value="ATP SYNTHASE SUBUNIT B"/>
    <property type="match status" value="1"/>
</dbReference>
<organism evidence="16 17">
    <name type="scientific">Candidatus Kaiserbacteria bacterium RIFCSPHIGHO2_01_FULL_56_24</name>
    <dbReference type="NCBI Taxonomy" id="1798487"/>
    <lineage>
        <taxon>Bacteria</taxon>
        <taxon>Candidatus Kaiseribacteriota</taxon>
    </lineage>
</organism>
<comment type="subunit">
    <text evidence="13">F-type ATPases have 2 components, F(1) - the catalytic core - and F(0) - the membrane proton channel. F(1) has five subunits: alpha(3), beta(3), gamma(1), delta(1), epsilon(1). F(0) has three main subunits: a(1), b(2) and c(10-14). The alpha and beta chains form an alternating ring which encloses part of the gamma chain. F(1) is attached to F(0) by a central stalk formed by the gamma and epsilon chains, while a peripheral stalk is formed by the delta and b chains.</text>
</comment>
<feature type="transmembrane region" description="Helical" evidence="13">
    <location>
        <begin position="12"/>
        <end position="34"/>
    </location>
</feature>
<evidence type="ECO:0000256" key="9">
    <source>
        <dbReference type="ARBA" id="ARBA00023136"/>
    </source>
</evidence>
<keyword evidence="8 13" id="KW-0406">Ion transport</keyword>
<evidence type="ECO:0000256" key="13">
    <source>
        <dbReference type="HAMAP-Rule" id="MF_01398"/>
    </source>
</evidence>